<dbReference type="Pfam" id="PF06439">
    <property type="entry name" value="3keto-disac_hyd"/>
    <property type="match status" value="1"/>
</dbReference>
<dbReference type="Gene3D" id="2.60.120.560">
    <property type="entry name" value="Exo-inulinase, domain 1"/>
    <property type="match status" value="1"/>
</dbReference>
<name>A0A0E9LUQ4_9BACT</name>
<dbReference type="OrthoDB" id="259356at2"/>
<dbReference type="EMBL" id="BAZW01000006">
    <property type="protein sequence ID" value="GAO29023.1"/>
    <property type="molecule type" value="Genomic_DNA"/>
</dbReference>
<reference evidence="2 3" key="1">
    <citation type="journal article" date="2015" name="Microbes Environ.">
        <title>Distribution and evolution of nitrogen fixation genes in the phylum bacteroidetes.</title>
        <authorList>
            <person name="Inoue J."/>
            <person name="Oshima K."/>
            <person name="Suda W."/>
            <person name="Sakamoto M."/>
            <person name="Iino T."/>
            <person name="Noda S."/>
            <person name="Hongoh Y."/>
            <person name="Hattori M."/>
            <person name="Ohkuma M."/>
        </authorList>
    </citation>
    <scope>NUCLEOTIDE SEQUENCE [LARGE SCALE GENOMIC DNA]</scope>
    <source>
        <strain evidence="2">JCM 15548</strain>
    </source>
</reference>
<evidence type="ECO:0000259" key="1">
    <source>
        <dbReference type="Pfam" id="PF06439"/>
    </source>
</evidence>
<gene>
    <name evidence="2" type="ORF">JCM15548_11177</name>
</gene>
<organism evidence="2 3">
    <name type="scientific">Geofilum rubicundum JCM 15548</name>
    <dbReference type="NCBI Taxonomy" id="1236989"/>
    <lineage>
        <taxon>Bacteria</taxon>
        <taxon>Pseudomonadati</taxon>
        <taxon>Bacteroidota</taxon>
        <taxon>Bacteroidia</taxon>
        <taxon>Marinilabiliales</taxon>
        <taxon>Marinilabiliaceae</taxon>
        <taxon>Geofilum</taxon>
    </lineage>
</organism>
<protein>
    <recommendedName>
        <fullName evidence="1">3-keto-alpha-glucoside-1,2-lyase/3-keto-2-hydroxy-glucal hydratase domain-containing protein</fullName>
    </recommendedName>
</protein>
<keyword evidence="3" id="KW-1185">Reference proteome</keyword>
<sequence>MKQTAIIFLGLLLFGGTTKSQNTDPIFNGQDLSNWVPVLRSEANADTVFYVKDGIMNAGGDPFGYIRTKDSYENYELSLEWRWTGEPSNSGLLLAITGEDKVWPHCIEAQLKHKNAGDLVLMHKGAQASVQGQDYQVDPEVRWVSVANKFNPSSEKTPGEWNSYRIRFLNGTLELWINDTLQMQATNVTPTKGPIGLQSEGSHIQFRNIELIQL</sequence>
<accession>A0A0E9LUQ4</accession>
<dbReference type="GO" id="GO:0016787">
    <property type="term" value="F:hydrolase activity"/>
    <property type="evidence" value="ECO:0007669"/>
    <property type="project" value="InterPro"/>
</dbReference>
<dbReference type="RefSeq" id="WP_062122801.1">
    <property type="nucleotide sequence ID" value="NZ_BAZW01000006.1"/>
</dbReference>
<dbReference type="AlphaFoldDB" id="A0A0E9LUQ4"/>
<evidence type="ECO:0000313" key="3">
    <source>
        <dbReference type="Proteomes" id="UP000032900"/>
    </source>
</evidence>
<dbReference type="Proteomes" id="UP000032900">
    <property type="component" value="Unassembled WGS sequence"/>
</dbReference>
<feature type="domain" description="3-keto-alpha-glucoside-1,2-lyase/3-keto-2-hydroxy-glucal hydratase" evidence="1">
    <location>
        <begin position="25"/>
        <end position="211"/>
    </location>
</feature>
<proteinExistence type="predicted"/>
<evidence type="ECO:0000313" key="2">
    <source>
        <dbReference type="EMBL" id="GAO29023.1"/>
    </source>
</evidence>
<dbReference type="InterPro" id="IPR010496">
    <property type="entry name" value="AL/BT2_dom"/>
</dbReference>
<comment type="caution">
    <text evidence="2">The sequence shown here is derived from an EMBL/GenBank/DDBJ whole genome shotgun (WGS) entry which is preliminary data.</text>
</comment>
<dbReference type="STRING" id="1236989.JCM15548_11177"/>